<evidence type="ECO:0000313" key="2">
    <source>
        <dbReference type="Proteomes" id="UP000252733"/>
    </source>
</evidence>
<proteinExistence type="predicted"/>
<evidence type="ECO:0008006" key="3">
    <source>
        <dbReference type="Google" id="ProtNLM"/>
    </source>
</evidence>
<gene>
    <name evidence="1" type="ORF">DFO77_104110</name>
</gene>
<reference evidence="1 2" key="1">
    <citation type="submission" date="2018-07" db="EMBL/GenBank/DDBJ databases">
        <title>Freshwater and sediment microbial communities from various areas in North America, analyzing microbe dynamics in response to fracking.</title>
        <authorList>
            <person name="Lamendella R."/>
        </authorList>
    </citation>
    <scope>NUCLEOTIDE SEQUENCE [LARGE SCALE GENOMIC DNA]</scope>
    <source>
        <strain evidence="1 2">160A</strain>
    </source>
</reference>
<accession>A0A368VB58</accession>
<keyword evidence="2" id="KW-1185">Reference proteome</keyword>
<dbReference type="Gene3D" id="3.40.30.10">
    <property type="entry name" value="Glutaredoxin"/>
    <property type="match status" value="1"/>
</dbReference>
<dbReference type="EMBL" id="QPIZ01000004">
    <property type="protein sequence ID" value="RCW38352.1"/>
    <property type="molecule type" value="Genomic_DNA"/>
</dbReference>
<dbReference type="Proteomes" id="UP000252733">
    <property type="component" value="Unassembled WGS sequence"/>
</dbReference>
<dbReference type="AlphaFoldDB" id="A0A368VB58"/>
<dbReference type="SUPFAM" id="SSF52833">
    <property type="entry name" value="Thioredoxin-like"/>
    <property type="match status" value="1"/>
</dbReference>
<dbReference type="InterPro" id="IPR036249">
    <property type="entry name" value="Thioredoxin-like_sf"/>
</dbReference>
<evidence type="ECO:0000313" key="1">
    <source>
        <dbReference type="EMBL" id="RCW38352.1"/>
    </source>
</evidence>
<sequence length="79" mass="8919">MGVFRTKQVTYLPGGLTRTAYSLALGSDFNDAYDDDKPKLPIPATYIIKSNGTIAWRHFNPDYKERATVDQIVNALQRL</sequence>
<organism evidence="1 2">
    <name type="scientific">Marinilabilia salmonicolor</name>
    <dbReference type="NCBI Taxonomy" id="989"/>
    <lineage>
        <taxon>Bacteria</taxon>
        <taxon>Pseudomonadati</taxon>
        <taxon>Bacteroidota</taxon>
        <taxon>Bacteroidia</taxon>
        <taxon>Marinilabiliales</taxon>
        <taxon>Marinilabiliaceae</taxon>
        <taxon>Marinilabilia</taxon>
    </lineage>
</organism>
<protein>
    <recommendedName>
        <fullName evidence="3">AhpC/TSA family protein</fullName>
    </recommendedName>
</protein>
<name>A0A368VB58_9BACT</name>
<comment type="caution">
    <text evidence="1">The sequence shown here is derived from an EMBL/GenBank/DDBJ whole genome shotgun (WGS) entry which is preliminary data.</text>
</comment>